<keyword evidence="1" id="KW-0812">Transmembrane</keyword>
<dbReference type="Proteomes" id="UP000252586">
    <property type="component" value="Unassembled WGS sequence"/>
</dbReference>
<keyword evidence="1" id="KW-0472">Membrane</keyword>
<keyword evidence="3" id="KW-1185">Reference proteome</keyword>
<dbReference type="STRING" id="1210090.GCA_001613185_00911"/>
<protein>
    <submittedName>
        <fullName evidence="2">Uncharacterized protein</fullName>
    </submittedName>
</protein>
<dbReference type="AlphaFoldDB" id="A0A366DMQ2"/>
<gene>
    <name evidence="2" type="ORF">DFR74_10428</name>
</gene>
<accession>A0A366DMQ2</accession>
<reference evidence="2 3" key="1">
    <citation type="submission" date="2018-06" db="EMBL/GenBank/DDBJ databases">
        <title>Genomic Encyclopedia of Type Strains, Phase IV (KMG-IV): sequencing the most valuable type-strain genomes for metagenomic binning, comparative biology and taxonomic classification.</title>
        <authorList>
            <person name="Goeker M."/>
        </authorList>
    </citation>
    <scope>NUCLEOTIDE SEQUENCE [LARGE SCALE GENOMIC DNA]</scope>
    <source>
        <strain evidence="2 3">DSM 44599</strain>
    </source>
</reference>
<organism evidence="2 3">
    <name type="scientific">Nocardia puris</name>
    <dbReference type="NCBI Taxonomy" id="208602"/>
    <lineage>
        <taxon>Bacteria</taxon>
        <taxon>Bacillati</taxon>
        <taxon>Actinomycetota</taxon>
        <taxon>Actinomycetes</taxon>
        <taxon>Mycobacteriales</taxon>
        <taxon>Nocardiaceae</taxon>
        <taxon>Nocardia</taxon>
    </lineage>
</organism>
<name>A0A366DMQ2_9NOCA</name>
<feature type="transmembrane region" description="Helical" evidence="1">
    <location>
        <begin position="16"/>
        <end position="36"/>
    </location>
</feature>
<proteinExistence type="predicted"/>
<evidence type="ECO:0000313" key="3">
    <source>
        <dbReference type="Proteomes" id="UP000252586"/>
    </source>
</evidence>
<evidence type="ECO:0000256" key="1">
    <source>
        <dbReference type="SAM" id="Phobius"/>
    </source>
</evidence>
<dbReference type="EMBL" id="QNRE01000004">
    <property type="protein sequence ID" value="RBO91326.1"/>
    <property type="molecule type" value="Genomic_DNA"/>
</dbReference>
<evidence type="ECO:0000313" key="2">
    <source>
        <dbReference type="EMBL" id="RBO91326.1"/>
    </source>
</evidence>
<keyword evidence="1" id="KW-1133">Transmembrane helix</keyword>
<sequence length="235" mass="25039">MAGVAGLSAYVVSRSIAFRAIAAVTAIAAGIVVFDFGEMWRCGNRSESSLRSGQGVVDLWEQVVPGSLRSRSATGDIGFGIGRRAQFRGPFLGLATQVVNAPGGSRYRDRHIDARTGTVSSYTPDEAGRVGADSGSQVGHRRVACSAVRFGDRDVAVSGSQKVVAATADRIRIMLITRYFRHDTSVVRCAEERNLARVGAPRRDTAACGVARAPIAPQRGRPMEWAAVQNAFACR</sequence>
<comment type="caution">
    <text evidence="2">The sequence shown here is derived from an EMBL/GenBank/DDBJ whole genome shotgun (WGS) entry which is preliminary data.</text>
</comment>